<evidence type="ECO:0000256" key="6">
    <source>
        <dbReference type="PROSITE-ProRule" id="PRU00433"/>
    </source>
</evidence>
<feature type="domain" description="Cytochrome c" evidence="8">
    <location>
        <begin position="449"/>
        <end position="591"/>
    </location>
</feature>
<feature type="signal peptide" evidence="7">
    <location>
        <begin position="1"/>
        <end position="21"/>
    </location>
</feature>
<keyword evidence="7" id="KW-0732">Signal</keyword>
<dbReference type="GO" id="GO:0020037">
    <property type="term" value="F:heme binding"/>
    <property type="evidence" value="ECO:0007669"/>
    <property type="project" value="InterPro"/>
</dbReference>
<keyword evidence="9" id="KW-0575">Peroxidase</keyword>
<dbReference type="InterPro" id="IPR004852">
    <property type="entry name" value="Di-haem_cyt_c_peroxidsae"/>
</dbReference>
<feature type="domain" description="Cytochrome c" evidence="8">
    <location>
        <begin position="295"/>
        <end position="430"/>
    </location>
</feature>
<proteinExistence type="predicted"/>
<dbReference type="InterPro" id="IPR051395">
    <property type="entry name" value="Cytochrome_c_Peroxidase/MauG"/>
</dbReference>
<evidence type="ECO:0000259" key="8">
    <source>
        <dbReference type="PROSITE" id="PS51007"/>
    </source>
</evidence>
<dbReference type="SUPFAM" id="SSF46626">
    <property type="entry name" value="Cytochrome c"/>
    <property type="match status" value="2"/>
</dbReference>
<keyword evidence="2 6" id="KW-0349">Heme</keyword>
<dbReference type="GO" id="GO:0030313">
    <property type="term" value="C:cell envelope"/>
    <property type="evidence" value="ECO:0007669"/>
    <property type="project" value="UniProtKB-SubCell"/>
</dbReference>
<reference evidence="9" key="1">
    <citation type="submission" date="2024-06" db="EMBL/GenBank/DDBJ databases">
        <title>Sequencing and assembly of the genome of Dyadobacter sp. strain 676, a symbiont of Cyamopsis tetragonoloba.</title>
        <authorList>
            <person name="Guro P."/>
            <person name="Sazanova A."/>
            <person name="Kuznetsova I."/>
            <person name="Belimov A."/>
            <person name="Safronova V."/>
        </authorList>
    </citation>
    <scope>NUCLEOTIDE SEQUENCE</scope>
    <source>
        <strain evidence="9">676</strain>
    </source>
</reference>
<evidence type="ECO:0000256" key="5">
    <source>
        <dbReference type="ARBA" id="ARBA00023004"/>
    </source>
</evidence>
<dbReference type="GO" id="GO:0004130">
    <property type="term" value="F:cytochrome-c peroxidase activity"/>
    <property type="evidence" value="ECO:0007669"/>
    <property type="project" value="UniProtKB-EC"/>
</dbReference>
<dbReference type="AlphaFoldDB" id="A0AAU8FMW2"/>
<evidence type="ECO:0000256" key="2">
    <source>
        <dbReference type="ARBA" id="ARBA00022617"/>
    </source>
</evidence>
<keyword evidence="3 6" id="KW-0479">Metal-binding</keyword>
<evidence type="ECO:0000256" key="7">
    <source>
        <dbReference type="SAM" id="SignalP"/>
    </source>
</evidence>
<keyword evidence="5 6" id="KW-0408">Iron</keyword>
<accession>A0AAU8FMW2</accession>
<evidence type="ECO:0000256" key="3">
    <source>
        <dbReference type="ARBA" id="ARBA00022723"/>
    </source>
</evidence>
<dbReference type="Gene3D" id="1.20.1420.20">
    <property type="entry name" value="M75 peptidase, HXXE motif"/>
    <property type="match status" value="1"/>
</dbReference>
<keyword evidence="4 9" id="KW-0560">Oxidoreductase</keyword>
<dbReference type="PANTHER" id="PTHR30600:SF9">
    <property type="entry name" value="BLR7738 PROTEIN"/>
    <property type="match status" value="1"/>
</dbReference>
<dbReference type="InterPro" id="IPR036909">
    <property type="entry name" value="Cyt_c-like_dom_sf"/>
</dbReference>
<protein>
    <submittedName>
        <fullName evidence="9">Cytochrome c peroxidase</fullName>
        <ecNumber evidence="9">1.11.1.5</ecNumber>
    </submittedName>
</protein>
<organism evidence="9">
    <name type="scientific">Dyadobacter sp. 676</name>
    <dbReference type="NCBI Taxonomy" id="3088362"/>
    <lineage>
        <taxon>Bacteria</taxon>
        <taxon>Pseudomonadati</taxon>
        <taxon>Bacteroidota</taxon>
        <taxon>Cytophagia</taxon>
        <taxon>Cytophagales</taxon>
        <taxon>Spirosomataceae</taxon>
        <taxon>Dyadobacter</taxon>
    </lineage>
</organism>
<dbReference type="RefSeq" id="WP_353720414.1">
    <property type="nucleotide sequence ID" value="NZ_CP159289.1"/>
</dbReference>
<name>A0AAU8FMW2_9BACT</name>
<evidence type="ECO:0000313" key="9">
    <source>
        <dbReference type="EMBL" id="XCH25111.1"/>
    </source>
</evidence>
<evidence type="ECO:0000256" key="1">
    <source>
        <dbReference type="ARBA" id="ARBA00004196"/>
    </source>
</evidence>
<dbReference type="PROSITE" id="PS51007">
    <property type="entry name" value="CYTC"/>
    <property type="match status" value="2"/>
</dbReference>
<dbReference type="EC" id="1.11.1.5" evidence="9"/>
<feature type="chain" id="PRO_5043627684" evidence="7">
    <location>
        <begin position="22"/>
        <end position="594"/>
    </location>
</feature>
<dbReference type="InterPro" id="IPR038352">
    <property type="entry name" value="Imelysin_sf"/>
</dbReference>
<comment type="subcellular location">
    <subcellularLocation>
        <location evidence="1">Cell envelope</location>
    </subcellularLocation>
</comment>
<dbReference type="InterPro" id="IPR009056">
    <property type="entry name" value="Cyt_c-like_dom"/>
</dbReference>
<dbReference type="GO" id="GO:0046872">
    <property type="term" value="F:metal ion binding"/>
    <property type="evidence" value="ECO:0007669"/>
    <property type="project" value="UniProtKB-KW"/>
</dbReference>
<dbReference type="Gene3D" id="1.10.760.10">
    <property type="entry name" value="Cytochrome c-like domain"/>
    <property type="match status" value="2"/>
</dbReference>
<dbReference type="Pfam" id="PF03150">
    <property type="entry name" value="CCP_MauG"/>
    <property type="match status" value="1"/>
</dbReference>
<dbReference type="PANTHER" id="PTHR30600">
    <property type="entry name" value="CYTOCHROME C PEROXIDASE-RELATED"/>
    <property type="match status" value="1"/>
</dbReference>
<dbReference type="EMBL" id="CP159289">
    <property type="protein sequence ID" value="XCH25111.1"/>
    <property type="molecule type" value="Genomic_DNA"/>
</dbReference>
<evidence type="ECO:0000256" key="4">
    <source>
        <dbReference type="ARBA" id="ARBA00023002"/>
    </source>
</evidence>
<sequence>MWKAFAIALALLLFASAPRRQSIGVENCVAVFRVDAGKFAESVKEMKAAIGQMDSSNASGIRLAKQKLKEARLHYKRIAFFLEYFFFTSSRIYNRPPKNEIEEPHLEYAEPAGLQYIEALLFENPGLHKNEMLQQCRLLETAADDLPALLYNFKATDAQILESVRIELIRVMTLSITGFDAPLLKSGLEEARVSLETIDTVLKPYAKQANDNVVCELLASCEAALGESSDFDAFHRLHFLTNYALPLQERFGRMIAGMGLELNEKGILNYNAENLFSPDAFAHGPFGENENGDSGLAALGKELFSETRLSSNGARSCASCHNPALHFTDGLPKSIGIHPGGTARRNAPSLLYSAFQHAQFWDGRARTLEEQIRTVIHDSLEMNGKPEETIRKLARERPYRRLIRNAVPRRTPLNDTLIYKAIAAYVRTLRPFSSDFDRYIAGEKTALTNSQINGFNLFMGKAQCGTCHFAPLFNGLVPPLYTFTEFEILGTTASDDFLHPKADSDEGRFEIRPTPYYRGAFKTPTVRNAAATAPYMHNGTFGSLEKVIEFYDKGGGSGLGVSIPGQTLSATPLRLSDQEKSDLIAFLHALTDRL</sequence>
<gene>
    <name evidence="9" type="ORF">ABV298_01380</name>
</gene>
<dbReference type="GO" id="GO:0009055">
    <property type="term" value="F:electron transfer activity"/>
    <property type="evidence" value="ECO:0007669"/>
    <property type="project" value="InterPro"/>
</dbReference>